<dbReference type="AlphaFoldDB" id="A0A3R7GRY4"/>
<dbReference type="InParanoid" id="A0A3R7GRY4"/>
<dbReference type="STRING" id="79923.A0A3R7GRY4"/>
<evidence type="ECO:0000313" key="1">
    <source>
        <dbReference type="EMBL" id="KAG5449315.1"/>
    </source>
</evidence>
<protein>
    <submittedName>
        <fullName evidence="1">Upf0764 protein C16orf89</fullName>
    </submittedName>
</protein>
<organism evidence="1 2">
    <name type="scientific">Clonorchis sinensis</name>
    <name type="common">Chinese liver fluke</name>
    <dbReference type="NCBI Taxonomy" id="79923"/>
    <lineage>
        <taxon>Eukaryota</taxon>
        <taxon>Metazoa</taxon>
        <taxon>Spiralia</taxon>
        <taxon>Lophotrochozoa</taxon>
        <taxon>Platyhelminthes</taxon>
        <taxon>Trematoda</taxon>
        <taxon>Digenea</taxon>
        <taxon>Opisthorchiida</taxon>
        <taxon>Opisthorchiata</taxon>
        <taxon>Opisthorchiidae</taxon>
        <taxon>Clonorchis</taxon>
    </lineage>
</organism>
<sequence length="454" mass="51202">MRYFFILLPGLLCLAPQAFKTRPVITKFKTLTSILDGLISYYKRHHNEVTLDGIFGPLILQHTIRRILDVHSYPWTLQNRLSYQLESLESVILSALPAIKQKDEVYFEKLSPILQLDWSPKFPSVLPVSESYGQWASPVDGVFTEDISDNCLYELFKLNLTEQRCRLSFACRSALLTRNLGGYEATHTVLYLTVIELLGCQNIVDGQLIELGTNMHSLITDRCAEIYSSFKALLRDGASSIYEKRDLLLEQIFICGFRGFDTFIELPLLDIVKSWQDPSGCFGGVDRGMLTTRATTNSGRALLLEEQLADGCLTHLTSVATAALAVYLNYFLRPFDISGENAVTLRLLEIYYLIQGNTTVPPLLADTQTEQPSEPKQSWVPSVDADLIPELGKPHGLFGLMAHRHLPFTPMLRREVSIKTAQFSGSWYFMCSAILSLGFLTLAIHLYRRLPKSS</sequence>
<dbReference type="EMBL" id="NIRI02000042">
    <property type="protein sequence ID" value="KAG5449315.1"/>
    <property type="molecule type" value="Genomic_DNA"/>
</dbReference>
<accession>A0A3R7GRY4</accession>
<dbReference type="OrthoDB" id="5949187at2759"/>
<reference evidence="1 2" key="2">
    <citation type="journal article" date="2021" name="Genomics">
        <title>High-quality reference genome for Clonorchis sinensis.</title>
        <authorList>
            <person name="Young N.D."/>
            <person name="Stroehlein A.J."/>
            <person name="Kinkar L."/>
            <person name="Wang T."/>
            <person name="Sohn W.M."/>
            <person name="Chang B.C.H."/>
            <person name="Kaur P."/>
            <person name="Weisz D."/>
            <person name="Dudchenko O."/>
            <person name="Aiden E.L."/>
            <person name="Korhonen P.K."/>
            <person name="Gasser R.B."/>
        </authorList>
    </citation>
    <scope>NUCLEOTIDE SEQUENCE [LARGE SCALE GENOMIC DNA]</scope>
    <source>
        <strain evidence="1">Cs-k2</strain>
    </source>
</reference>
<reference evidence="1 2" key="1">
    <citation type="journal article" date="2018" name="Biotechnol. Adv.">
        <title>Improved genomic resources and new bioinformatic workflow for the carcinogenic parasite Clonorchis sinensis: Biotechnological implications.</title>
        <authorList>
            <person name="Wang D."/>
            <person name="Korhonen P.K."/>
            <person name="Gasser R.B."/>
            <person name="Young N.D."/>
        </authorList>
    </citation>
    <scope>NUCLEOTIDE SEQUENCE [LARGE SCALE GENOMIC DNA]</scope>
    <source>
        <tissue evidence="1">Body</tissue>
    </source>
</reference>
<dbReference type="Proteomes" id="UP000286415">
    <property type="component" value="Unassembled WGS sequence"/>
</dbReference>
<dbReference type="InterPro" id="IPR031751">
    <property type="entry name" value="DUF4735"/>
</dbReference>
<gene>
    <name evidence="1" type="ORF">CSKR_100600</name>
</gene>
<comment type="caution">
    <text evidence="1">The sequence shown here is derived from an EMBL/GenBank/DDBJ whole genome shotgun (WGS) entry which is preliminary data.</text>
</comment>
<dbReference type="Pfam" id="PF15882">
    <property type="entry name" value="DUF4735"/>
    <property type="match status" value="1"/>
</dbReference>
<keyword evidence="2" id="KW-1185">Reference proteome</keyword>
<dbReference type="GO" id="GO:0016020">
    <property type="term" value="C:membrane"/>
    <property type="evidence" value="ECO:0007669"/>
    <property type="project" value="TreeGrafter"/>
</dbReference>
<dbReference type="GO" id="GO:0005829">
    <property type="term" value="C:cytosol"/>
    <property type="evidence" value="ECO:0007669"/>
    <property type="project" value="TreeGrafter"/>
</dbReference>
<dbReference type="PANTHER" id="PTHR33539:SF1">
    <property type="entry name" value="UPF0764 PROTEIN C16ORF89"/>
    <property type="match status" value="1"/>
</dbReference>
<proteinExistence type="predicted"/>
<name>A0A3R7GRY4_CLOSI</name>
<dbReference type="PANTHER" id="PTHR33539">
    <property type="entry name" value="UPF0764 PROTEIN C16ORF89"/>
    <property type="match status" value="1"/>
</dbReference>
<evidence type="ECO:0000313" key="2">
    <source>
        <dbReference type="Proteomes" id="UP000286415"/>
    </source>
</evidence>